<sequence length="431" mass="48002">MRPCHLQQSPESVPPCWTDTSRCFYLGVLKETRVDADQSCAKCGEAGIQVVPLQRDMDPPMSDWFRPVSDVLDSVAHAAKFQQETMASLAQYYRTKCHQQRGLIDRMKNEIIEIKALRKAVEELKTENEQLRKYAQYSKEPSQEQNVNGKRRMLDPYRYEDDPRTTSSPRSIVTPLGPDRLTLPPSQVQPKFSGGRQPEQRANAMMSHGASNSHTQLSHPGNRPGSSRFMQYVIVLSFLVSRYFCRSRQYAYTTNDTAVLPPVLSHSQAAPIRQAQNRASQSRPDQLQPQEGTWRSMLPPPPSGQPKRFKSSLGGPPRDHLDMPPPPTPQGQATYDRPHNPAALHQSSSSASRRFVPPAPNQSVSMTPRTNRRFIPSAPSGGPTLSSNLGYSGAPHGISRTPSRAMGSLQLQESNQRMPFIPGPESRQGAG</sequence>
<evidence type="ECO:0000256" key="1">
    <source>
        <dbReference type="SAM" id="Coils"/>
    </source>
</evidence>
<dbReference type="AlphaFoldDB" id="A0A5C3NGC9"/>
<accession>A0A5C3NGC9</accession>
<evidence type="ECO:0000313" key="4">
    <source>
        <dbReference type="Proteomes" id="UP000305948"/>
    </source>
</evidence>
<organism evidence="3 4">
    <name type="scientific">Heliocybe sulcata</name>
    <dbReference type="NCBI Taxonomy" id="5364"/>
    <lineage>
        <taxon>Eukaryota</taxon>
        <taxon>Fungi</taxon>
        <taxon>Dikarya</taxon>
        <taxon>Basidiomycota</taxon>
        <taxon>Agaricomycotina</taxon>
        <taxon>Agaricomycetes</taxon>
        <taxon>Gloeophyllales</taxon>
        <taxon>Gloeophyllaceae</taxon>
        <taxon>Heliocybe</taxon>
    </lineage>
</organism>
<feature type="compositionally biased region" description="Basic and acidic residues" evidence="2">
    <location>
        <begin position="152"/>
        <end position="164"/>
    </location>
</feature>
<gene>
    <name evidence="3" type="ORF">OE88DRAFT_999546</name>
</gene>
<name>A0A5C3NGC9_9AGAM</name>
<feature type="compositionally biased region" description="Polar residues" evidence="2">
    <location>
        <begin position="209"/>
        <end position="224"/>
    </location>
</feature>
<proteinExistence type="predicted"/>
<evidence type="ECO:0000256" key="2">
    <source>
        <dbReference type="SAM" id="MobiDB-lite"/>
    </source>
</evidence>
<feature type="region of interest" description="Disordered" evidence="2">
    <location>
        <begin position="270"/>
        <end position="431"/>
    </location>
</feature>
<evidence type="ECO:0000313" key="3">
    <source>
        <dbReference type="EMBL" id="TFK55098.1"/>
    </source>
</evidence>
<keyword evidence="1" id="KW-0175">Coiled coil</keyword>
<feature type="region of interest" description="Disordered" evidence="2">
    <location>
        <begin position="134"/>
        <end position="224"/>
    </location>
</feature>
<dbReference type="OrthoDB" id="2535391at2759"/>
<protein>
    <submittedName>
        <fullName evidence="3">Uncharacterized protein</fullName>
    </submittedName>
</protein>
<feature type="compositionally biased region" description="Polar residues" evidence="2">
    <location>
        <begin position="274"/>
        <end position="293"/>
    </location>
</feature>
<reference evidence="3 4" key="1">
    <citation type="journal article" date="2019" name="Nat. Ecol. Evol.">
        <title>Megaphylogeny resolves global patterns of mushroom evolution.</title>
        <authorList>
            <person name="Varga T."/>
            <person name="Krizsan K."/>
            <person name="Foldi C."/>
            <person name="Dima B."/>
            <person name="Sanchez-Garcia M."/>
            <person name="Sanchez-Ramirez S."/>
            <person name="Szollosi G.J."/>
            <person name="Szarkandi J.G."/>
            <person name="Papp V."/>
            <person name="Albert L."/>
            <person name="Andreopoulos W."/>
            <person name="Angelini C."/>
            <person name="Antonin V."/>
            <person name="Barry K.W."/>
            <person name="Bougher N.L."/>
            <person name="Buchanan P."/>
            <person name="Buyck B."/>
            <person name="Bense V."/>
            <person name="Catcheside P."/>
            <person name="Chovatia M."/>
            <person name="Cooper J."/>
            <person name="Damon W."/>
            <person name="Desjardin D."/>
            <person name="Finy P."/>
            <person name="Geml J."/>
            <person name="Haridas S."/>
            <person name="Hughes K."/>
            <person name="Justo A."/>
            <person name="Karasinski D."/>
            <person name="Kautmanova I."/>
            <person name="Kiss B."/>
            <person name="Kocsube S."/>
            <person name="Kotiranta H."/>
            <person name="LaButti K.M."/>
            <person name="Lechner B.E."/>
            <person name="Liimatainen K."/>
            <person name="Lipzen A."/>
            <person name="Lukacs Z."/>
            <person name="Mihaltcheva S."/>
            <person name="Morgado L.N."/>
            <person name="Niskanen T."/>
            <person name="Noordeloos M.E."/>
            <person name="Ohm R.A."/>
            <person name="Ortiz-Santana B."/>
            <person name="Ovrebo C."/>
            <person name="Racz N."/>
            <person name="Riley R."/>
            <person name="Savchenko A."/>
            <person name="Shiryaev A."/>
            <person name="Soop K."/>
            <person name="Spirin V."/>
            <person name="Szebenyi C."/>
            <person name="Tomsovsky M."/>
            <person name="Tulloss R.E."/>
            <person name="Uehling J."/>
            <person name="Grigoriev I.V."/>
            <person name="Vagvolgyi C."/>
            <person name="Papp T."/>
            <person name="Martin F.M."/>
            <person name="Miettinen O."/>
            <person name="Hibbett D.S."/>
            <person name="Nagy L.G."/>
        </authorList>
    </citation>
    <scope>NUCLEOTIDE SEQUENCE [LARGE SCALE GENOMIC DNA]</scope>
    <source>
        <strain evidence="3 4">OMC1185</strain>
    </source>
</reference>
<feature type="coiled-coil region" evidence="1">
    <location>
        <begin position="104"/>
        <end position="134"/>
    </location>
</feature>
<dbReference type="EMBL" id="ML213505">
    <property type="protein sequence ID" value="TFK55098.1"/>
    <property type="molecule type" value="Genomic_DNA"/>
</dbReference>
<keyword evidence="4" id="KW-1185">Reference proteome</keyword>
<dbReference type="STRING" id="5364.A0A5C3NGC9"/>
<dbReference type="Proteomes" id="UP000305948">
    <property type="component" value="Unassembled WGS sequence"/>
</dbReference>
<feature type="compositionally biased region" description="Polar residues" evidence="2">
    <location>
        <begin position="139"/>
        <end position="148"/>
    </location>
</feature>